<dbReference type="InterPro" id="IPR052360">
    <property type="entry name" value="Transcr_Regulatory_Proteins"/>
</dbReference>
<keyword evidence="3" id="KW-0805">Transcription regulation</keyword>
<evidence type="ECO:0000256" key="5">
    <source>
        <dbReference type="ARBA" id="ARBA00023163"/>
    </source>
</evidence>
<keyword evidence="5" id="KW-0804">Transcription</keyword>
<feature type="compositionally biased region" description="Polar residues" evidence="7">
    <location>
        <begin position="1"/>
        <end position="30"/>
    </location>
</feature>
<evidence type="ECO:0000313" key="9">
    <source>
        <dbReference type="EMBL" id="PMD48691.1"/>
    </source>
</evidence>
<dbReference type="GO" id="GO:0000981">
    <property type="term" value="F:DNA-binding transcription factor activity, RNA polymerase II-specific"/>
    <property type="evidence" value="ECO:0007669"/>
    <property type="project" value="InterPro"/>
</dbReference>
<dbReference type="InterPro" id="IPR036864">
    <property type="entry name" value="Zn2-C6_fun-type_DNA-bd_sf"/>
</dbReference>
<feature type="region of interest" description="Disordered" evidence="7">
    <location>
        <begin position="1"/>
        <end position="143"/>
    </location>
</feature>
<dbReference type="Gene3D" id="4.10.240.10">
    <property type="entry name" value="Zn(2)-C6 fungal-type DNA-binding domain"/>
    <property type="match status" value="1"/>
</dbReference>
<organism evidence="9 10">
    <name type="scientific">Hyaloscypha variabilis (strain UAMH 11265 / GT02V1 / F)</name>
    <name type="common">Meliniomyces variabilis</name>
    <dbReference type="NCBI Taxonomy" id="1149755"/>
    <lineage>
        <taxon>Eukaryota</taxon>
        <taxon>Fungi</taxon>
        <taxon>Dikarya</taxon>
        <taxon>Ascomycota</taxon>
        <taxon>Pezizomycotina</taxon>
        <taxon>Leotiomycetes</taxon>
        <taxon>Helotiales</taxon>
        <taxon>Hyaloscyphaceae</taxon>
        <taxon>Hyaloscypha</taxon>
        <taxon>Hyaloscypha variabilis</taxon>
    </lineage>
</organism>
<dbReference type="CDD" id="cd00067">
    <property type="entry name" value="GAL4"/>
    <property type="match status" value="1"/>
</dbReference>
<keyword evidence="4" id="KW-0238">DNA-binding</keyword>
<dbReference type="PROSITE" id="PS00463">
    <property type="entry name" value="ZN2_CY6_FUNGAL_1"/>
    <property type="match status" value="1"/>
</dbReference>
<evidence type="ECO:0000256" key="3">
    <source>
        <dbReference type="ARBA" id="ARBA00023015"/>
    </source>
</evidence>
<dbReference type="InterPro" id="IPR001138">
    <property type="entry name" value="Zn2Cys6_DnaBD"/>
</dbReference>
<feature type="region of interest" description="Disordered" evidence="7">
    <location>
        <begin position="285"/>
        <end position="308"/>
    </location>
</feature>
<keyword evidence="1" id="KW-0479">Metal-binding</keyword>
<sequence length="647" mass="69878">MAQQNNRNSPHLSSHLQNGSAPSSPSMSNAQQQQGQNRQQPVSYPSPTSYPSPSLSNAQYNYPPPNQEPYRASPTGSNGSLSLPSMRSLDPLQQQQQQQQQHHMGSSLPPPVAQMGGPYYHNPGQSLPHPSYPNVTSDPTGNMRYALPVTDSRVMSGGRHKKEIKRRTKTGCLTCRKRRIKCDELHPACRNCQKSKRECLGYDPIFKQQPGPAAIQPAPSSAPSSAGIAATANPYGNQPQMIAGGYGAPANMVYDPALSAGVSSPGSASQQFDYTSAIDPALEAAAPPTSAASGASYQTTTPGMPNFREDLKRDIQSASPFSSGASDTPHLRGGASFLSPSSVASFEEDAAYTTTPAKRTVNDLLALGGPVPPRSTTDITTNSTMLDEVKHLYYSIYAPGLENFLESKWFSVKGLAKLLEGKFYLEQFAALLQQFAKTSQNDQKEIQYTSSVEARVVWALASMVRTAAAESNGVNVKTVPATDDPTEATNRLNVFETLLTGRVAAINPLTAPVAGSTDHHRLRELEFWYTLGNFVCHQYEDAAAAKEVDETLSALRNLLDGRENRDVLYSIAVVRGLGQRVSEYTDNDTPLHLDESDNKSKLLVAKKFVMDEAAGAGTTNVIRRLCDLSARSWSSTAIPATPVKPEK</sequence>
<dbReference type="PANTHER" id="PTHR36206:SF13">
    <property type="entry name" value="TRANSCRIPTIONAL REGULATORY PROTEIN MOC3"/>
    <property type="match status" value="1"/>
</dbReference>
<evidence type="ECO:0000256" key="7">
    <source>
        <dbReference type="SAM" id="MobiDB-lite"/>
    </source>
</evidence>
<evidence type="ECO:0000313" key="10">
    <source>
        <dbReference type="Proteomes" id="UP000235786"/>
    </source>
</evidence>
<dbReference type="OrthoDB" id="5375558at2759"/>
<dbReference type="AlphaFoldDB" id="A0A2J6SD50"/>
<keyword evidence="6" id="KW-0539">Nucleus</keyword>
<feature type="domain" description="Zn(2)-C6 fungal-type" evidence="8">
    <location>
        <begin position="171"/>
        <end position="199"/>
    </location>
</feature>
<proteinExistence type="predicted"/>
<dbReference type="Proteomes" id="UP000235786">
    <property type="component" value="Unassembled WGS sequence"/>
</dbReference>
<feature type="compositionally biased region" description="Low complexity" evidence="7">
    <location>
        <begin position="285"/>
        <end position="296"/>
    </location>
</feature>
<evidence type="ECO:0000256" key="4">
    <source>
        <dbReference type="ARBA" id="ARBA00023125"/>
    </source>
</evidence>
<dbReference type="EMBL" id="KZ613937">
    <property type="protein sequence ID" value="PMD48691.1"/>
    <property type="molecule type" value="Genomic_DNA"/>
</dbReference>
<keyword evidence="10" id="KW-1185">Reference proteome</keyword>
<accession>A0A2J6SD50</accession>
<evidence type="ECO:0000256" key="6">
    <source>
        <dbReference type="ARBA" id="ARBA00023242"/>
    </source>
</evidence>
<evidence type="ECO:0000259" key="8">
    <source>
        <dbReference type="PROSITE" id="PS50048"/>
    </source>
</evidence>
<dbReference type="SUPFAM" id="SSF57701">
    <property type="entry name" value="Zn2/Cys6 DNA-binding domain"/>
    <property type="match status" value="1"/>
</dbReference>
<dbReference type="GO" id="GO:0008270">
    <property type="term" value="F:zinc ion binding"/>
    <property type="evidence" value="ECO:0007669"/>
    <property type="project" value="InterPro"/>
</dbReference>
<dbReference type="Pfam" id="PF00172">
    <property type="entry name" value="Zn_clus"/>
    <property type="match status" value="1"/>
</dbReference>
<feature type="compositionally biased region" description="Polar residues" evidence="7">
    <location>
        <begin position="74"/>
        <end position="85"/>
    </location>
</feature>
<reference evidence="9 10" key="1">
    <citation type="submission" date="2016-04" db="EMBL/GenBank/DDBJ databases">
        <title>A degradative enzymes factory behind the ericoid mycorrhizal symbiosis.</title>
        <authorList>
            <consortium name="DOE Joint Genome Institute"/>
            <person name="Martino E."/>
            <person name="Morin E."/>
            <person name="Grelet G."/>
            <person name="Kuo A."/>
            <person name="Kohler A."/>
            <person name="Daghino S."/>
            <person name="Barry K."/>
            <person name="Choi C."/>
            <person name="Cichocki N."/>
            <person name="Clum A."/>
            <person name="Copeland A."/>
            <person name="Hainaut M."/>
            <person name="Haridas S."/>
            <person name="Labutti K."/>
            <person name="Lindquist E."/>
            <person name="Lipzen A."/>
            <person name="Khouja H.-R."/>
            <person name="Murat C."/>
            <person name="Ohm R."/>
            <person name="Olson A."/>
            <person name="Spatafora J."/>
            <person name="Veneault-Fourrey C."/>
            <person name="Henrissat B."/>
            <person name="Grigoriev I."/>
            <person name="Martin F."/>
            <person name="Perotto S."/>
        </authorList>
    </citation>
    <scope>NUCLEOTIDE SEQUENCE [LARGE SCALE GENOMIC DNA]</scope>
    <source>
        <strain evidence="9 10">F</strain>
    </source>
</reference>
<gene>
    <name evidence="9" type="ORF">L207DRAFT_595126</name>
</gene>
<feature type="compositionally biased region" description="Low complexity" evidence="7">
    <location>
        <begin position="31"/>
        <end position="54"/>
    </location>
</feature>
<dbReference type="PANTHER" id="PTHR36206">
    <property type="entry name" value="ASPERCRYPTIN BIOSYNTHESIS CLUSTER-SPECIFIC TRANSCRIPTION REGULATOR ATNN-RELATED"/>
    <property type="match status" value="1"/>
</dbReference>
<protein>
    <recommendedName>
        <fullName evidence="8">Zn(2)-C6 fungal-type domain-containing protein</fullName>
    </recommendedName>
</protein>
<dbReference type="SMART" id="SM00066">
    <property type="entry name" value="GAL4"/>
    <property type="match status" value="1"/>
</dbReference>
<keyword evidence="2" id="KW-0862">Zinc</keyword>
<dbReference type="GO" id="GO:0003677">
    <property type="term" value="F:DNA binding"/>
    <property type="evidence" value="ECO:0007669"/>
    <property type="project" value="UniProtKB-KW"/>
</dbReference>
<name>A0A2J6SD50_HYAVF</name>
<evidence type="ECO:0000256" key="1">
    <source>
        <dbReference type="ARBA" id="ARBA00022723"/>
    </source>
</evidence>
<dbReference type="PROSITE" id="PS50048">
    <property type="entry name" value="ZN2_CY6_FUNGAL_2"/>
    <property type="match status" value="1"/>
</dbReference>
<dbReference type="STRING" id="1149755.A0A2J6SD50"/>
<evidence type="ECO:0000256" key="2">
    <source>
        <dbReference type="ARBA" id="ARBA00022833"/>
    </source>
</evidence>